<sequence length="49" mass="5388">MVFVFPVPVAPAINPWRFIVFRGTRTKADAIGSPSKNAPPRIILSPLKL</sequence>
<gene>
    <name evidence="1" type="ORF">SAMN05444372_10112</name>
</gene>
<evidence type="ECO:0000313" key="1">
    <source>
        <dbReference type="EMBL" id="SHF87913.1"/>
    </source>
</evidence>
<protein>
    <submittedName>
        <fullName evidence="1">Uncharacterized protein</fullName>
    </submittedName>
</protein>
<accession>A0A1M5F8K0</accession>
<dbReference type="EMBL" id="FQWF01000001">
    <property type="protein sequence ID" value="SHF87913.1"/>
    <property type="molecule type" value="Genomic_DNA"/>
</dbReference>
<reference evidence="2" key="1">
    <citation type="submission" date="2016-11" db="EMBL/GenBank/DDBJ databases">
        <authorList>
            <person name="Varghese N."/>
            <person name="Submissions S."/>
        </authorList>
    </citation>
    <scope>NUCLEOTIDE SEQUENCE [LARGE SCALE GENOMIC DNA]</scope>
    <source>
        <strain evidence="2">DSM 17659</strain>
    </source>
</reference>
<dbReference type="Proteomes" id="UP000184020">
    <property type="component" value="Unassembled WGS sequence"/>
</dbReference>
<name>A0A1M5F8K0_9FLAO</name>
<evidence type="ECO:0000313" key="2">
    <source>
        <dbReference type="Proteomes" id="UP000184020"/>
    </source>
</evidence>
<dbReference type="AlphaFoldDB" id="A0A1M5F8K0"/>
<keyword evidence="2" id="KW-1185">Reference proteome</keyword>
<organism evidence="1 2">
    <name type="scientific">Flavobacterium micromati</name>
    <dbReference type="NCBI Taxonomy" id="229205"/>
    <lineage>
        <taxon>Bacteria</taxon>
        <taxon>Pseudomonadati</taxon>
        <taxon>Bacteroidota</taxon>
        <taxon>Flavobacteriia</taxon>
        <taxon>Flavobacteriales</taxon>
        <taxon>Flavobacteriaceae</taxon>
        <taxon>Flavobacterium</taxon>
    </lineage>
</organism>
<proteinExistence type="predicted"/>